<dbReference type="Gene3D" id="1.10.1740.10">
    <property type="match status" value="1"/>
</dbReference>
<dbReference type="EMBL" id="CP132303">
    <property type="protein sequence ID" value="WLS00494.1"/>
    <property type="molecule type" value="Genomic_DNA"/>
</dbReference>
<keyword evidence="2" id="KW-0805">Transcription regulation</keyword>
<dbReference type="AlphaFoldDB" id="A0AA50CR18"/>
<name>A0AA50CR18_9HYPH</name>
<proteinExistence type="inferred from homology"/>
<evidence type="ECO:0000259" key="6">
    <source>
        <dbReference type="Pfam" id="PF08281"/>
    </source>
</evidence>
<dbReference type="InterPro" id="IPR014284">
    <property type="entry name" value="RNA_pol_sigma-70_dom"/>
</dbReference>
<organism evidence="7 8">
    <name type="scientific">Shinella sumterensis</name>
    <dbReference type="NCBI Taxonomy" id="1967501"/>
    <lineage>
        <taxon>Bacteria</taxon>
        <taxon>Pseudomonadati</taxon>
        <taxon>Pseudomonadota</taxon>
        <taxon>Alphaproteobacteria</taxon>
        <taxon>Hyphomicrobiales</taxon>
        <taxon>Rhizobiaceae</taxon>
        <taxon>Shinella</taxon>
    </lineage>
</organism>
<keyword evidence="7" id="KW-0614">Plasmid</keyword>
<sequence length="166" mass="19218">MGGQGRDTRNEAYVAYRAELVRYATPILGSREDAEDIVQEAFVRFVPEAADEPSRLKSYLYRIVRNLAFDTRRRRRLEARGHPDDTPWWGLPQNHDTPEEQVLLCDRVRQVEAVMETMPTQKRMALEMHRFGGYRIEEIARHLGVSTSSAHRLIQSGLAELLKKIL</sequence>
<dbReference type="NCBIfam" id="TIGR02937">
    <property type="entry name" value="sigma70-ECF"/>
    <property type="match status" value="1"/>
</dbReference>
<comment type="similarity">
    <text evidence="1">Belongs to the sigma-70 factor family. ECF subfamily.</text>
</comment>
<keyword evidence="4" id="KW-0804">Transcription</keyword>
<evidence type="ECO:0000256" key="1">
    <source>
        <dbReference type="ARBA" id="ARBA00010641"/>
    </source>
</evidence>
<feature type="domain" description="RNA polymerase sigma-70 region 2" evidence="5">
    <location>
        <begin position="13"/>
        <end position="76"/>
    </location>
</feature>
<dbReference type="RefSeq" id="WP_306040174.1">
    <property type="nucleotide sequence ID" value="NZ_CP132303.1"/>
</dbReference>
<gene>
    <name evidence="7" type="ORF">Q9313_20765</name>
</gene>
<dbReference type="Gene3D" id="1.10.10.10">
    <property type="entry name" value="Winged helix-like DNA-binding domain superfamily/Winged helix DNA-binding domain"/>
    <property type="match status" value="1"/>
</dbReference>
<dbReference type="GO" id="GO:0003677">
    <property type="term" value="F:DNA binding"/>
    <property type="evidence" value="ECO:0007669"/>
    <property type="project" value="InterPro"/>
</dbReference>
<evidence type="ECO:0000259" key="5">
    <source>
        <dbReference type="Pfam" id="PF04542"/>
    </source>
</evidence>
<dbReference type="SUPFAM" id="SSF88659">
    <property type="entry name" value="Sigma3 and sigma4 domains of RNA polymerase sigma factors"/>
    <property type="match status" value="1"/>
</dbReference>
<geneLocation type="plasmid" evidence="7 8">
    <name>unnamed1</name>
</geneLocation>
<evidence type="ECO:0000256" key="4">
    <source>
        <dbReference type="ARBA" id="ARBA00023163"/>
    </source>
</evidence>
<dbReference type="GO" id="GO:0016987">
    <property type="term" value="F:sigma factor activity"/>
    <property type="evidence" value="ECO:0007669"/>
    <property type="project" value="UniProtKB-KW"/>
</dbReference>
<dbReference type="InterPro" id="IPR013325">
    <property type="entry name" value="RNA_pol_sigma_r2"/>
</dbReference>
<dbReference type="InterPro" id="IPR013324">
    <property type="entry name" value="RNA_pol_sigma_r3/r4-like"/>
</dbReference>
<evidence type="ECO:0000256" key="2">
    <source>
        <dbReference type="ARBA" id="ARBA00023015"/>
    </source>
</evidence>
<keyword evidence="3" id="KW-0731">Sigma factor</keyword>
<dbReference type="SUPFAM" id="SSF88946">
    <property type="entry name" value="Sigma2 domain of RNA polymerase sigma factors"/>
    <property type="match status" value="1"/>
</dbReference>
<dbReference type="InterPro" id="IPR036388">
    <property type="entry name" value="WH-like_DNA-bd_sf"/>
</dbReference>
<dbReference type="InterPro" id="IPR039425">
    <property type="entry name" value="RNA_pol_sigma-70-like"/>
</dbReference>
<dbReference type="Proteomes" id="UP001234585">
    <property type="component" value="Plasmid unnamed1"/>
</dbReference>
<evidence type="ECO:0000313" key="8">
    <source>
        <dbReference type="Proteomes" id="UP001234585"/>
    </source>
</evidence>
<feature type="domain" description="RNA polymerase sigma factor 70 region 4 type 2" evidence="6">
    <location>
        <begin position="110"/>
        <end position="161"/>
    </location>
</feature>
<dbReference type="InterPro" id="IPR013249">
    <property type="entry name" value="RNA_pol_sigma70_r4_t2"/>
</dbReference>
<keyword evidence="8" id="KW-1185">Reference proteome</keyword>
<evidence type="ECO:0000256" key="3">
    <source>
        <dbReference type="ARBA" id="ARBA00023082"/>
    </source>
</evidence>
<protein>
    <submittedName>
        <fullName evidence="7">RNA polymerase sigma factor</fullName>
    </submittedName>
</protein>
<dbReference type="GO" id="GO:0006352">
    <property type="term" value="P:DNA-templated transcription initiation"/>
    <property type="evidence" value="ECO:0007669"/>
    <property type="project" value="InterPro"/>
</dbReference>
<dbReference type="PANTHER" id="PTHR43133">
    <property type="entry name" value="RNA POLYMERASE ECF-TYPE SIGMA FACTO"/>
    <property type="match status" value="1"/>
</dbReference>
<accession>A0AA50CR18</accession>
<evidence type="ECO:0000313" key="7">
    <source>
        <dbReference type="EMBL" id="WLS00494.1"/>
    </source>
</evidence>
<dbReference type="Pfam" id="PF08281">
    <property type="entry name" value="Sigma70_r4_2"/>
    <property type="match status" value="1"/>
</dbReference>
<reference evidence="7 8" key="1">
    <citation type="submission" date="2023-08" db="EMBL/GenBank/DDBJ databases">
        <title>Pathogen: clinical or host-associated sample.</title>
        <authorList>
            <person name="Hergert J."/>
            <person name="Casey R."/>
            <person name="Wagner J."/>
            <person name="Young E.L."/>
            <person name="Oakeson K.F."/>
        </authorList>
    </citation>
    <scope>NUCLEOTIDE SEQUENCE [LARGE SCALE GENOMIC DNA]</scope>
    <source>
        <strain evidence="7 8">1760953</strain>
        <plasmid evidence="7 8">unnamed1</plasmid>
    </source>
</reference>
<dbReference type="InterPro" id="IPR007627">
    <property type="entry name" value="RNA_pol_sigma70_r2"/>
</dbReference>
<dbReference type="PANTHER" id="PTHR43133:SF63">
    <property type="entry name" value="RNA POLYMERASE SIGMA FACTOR FECI-RELATED"/>
    <property type="match status" value="1"/>
</dbReference>
<dbReference type="Pfam" id="PF04542">
    <property type="entry name" value="Sigma70_r2"/>
    <property type="match status" value="1"/>
</dbReference>